<dbReference type="Proteomes" id="UP001201163">
    <property type="component" value="Unassembled WGS sequence"/>
</dbReference>
<dbReference type="AlphaFoldDB" id="A0AAD4L3H2"/>
<gene>
    <name evidence="2" type="ORF">EDB92DRAFT_1908333</name>
</gene>
<evidence type="ECO:0000313" key="2">
    <source>
        <dbReference type="EMBL" id="KAH8978712.1"/>
    </source>
</evidence>
<protein>
    <submittedName>
        <fullName evidence="2">Uncharacterized protein</fullName>
    </submittedName>
</protein>
<feature type="transmembrane region" description="Helical" evidence="1">
    <location>
        <begin position="14"/>
        <end position="33"/>
    </location>
</feature>
<keyword evidence="3" id="KW-1185">Reference proteome</keyword>
<accession>A0AAD4L3H2</accession>
<keyword evidence="1" id="KW-1133">Transmembrane helix</keyword>
<evidence type="ECO:0000313" key="3">
    <source>
        <dbReference type="Proteomes" id="UP001201163"/>
    </source>
</evidence>
<feature type="transmembrane region" description="Helical" evidence="1">
    <location>
        <begin position="199"/>
        <end position="223"/>
    </location>
</feature>
<feature type="transmembrane region" description="Helical" evidence="1">
    <location>
        <begin position="229"/>
        <end position="249"/>
    </location>
</feature>
<feature type="transmembrane region" description="Helical" evidence="1">
    <location>
        <begin position="85"/>
        <end position="109"/>
    </location>
</feature>
<reference evidence="2" key="1">
    <citation type="submission" date="2022-01" db="EMBL/GenBank/DDBJ databases">
        <title>Comparative genomics reveals a dynamic genome evolution in the ectomycorrhizal milk-cap (Lactarius) mushrooms.</title>
        <authorList>
            <consortium name="DOE Joint Genome Institute"/>
            <person name="Lebreton A."/>
            <person name="Tang N."/>
            <person name="Kuo A."/>
            <person name="LaButti K."/>
            <person name="Drula E."/>
            <person name="Barry K."/>
            <person name="Clum A."/>
            <person name="Lipzen A."/>
            <person name="Mousain D."/>
            <person name="Ng V."/>
            <person name="Wang R."/>
            <person name="Wang X."/>
            <person name="Dai Y."/>
            <person name="Henrissat B."/>
            <person name="Grigoriev I.V."/>
            <person name="Guerin-Laguette A."/>
            <person name="Yu F."/>
            <person name="Martin F.M."/>
        </authorList>
    </citation>
    <scope>NUCLEOTIDE SEQUENCE</scope>
    <source>
        <strain evidence="2">QP</strain>
    </source>
</reference>
<keyword evidence="1" id="KW-0472">Membrane</keyword>
<feature type="transmembrane region" description="Helical" evidence="1">
    <location>
        <begin position="167"/>
        <end position="187"/>
    </location>
</feature>
<comment type="caution">
    <text evidence="2">The sequence shown here is derived from an EMBL/GenBank/DDBJ whole genome shotgun (WGS) entry which is preliminary data.</text>
</comment>
<sequence>MVDFHDLAVIKADFTAFVNVMHCMVGVFLWDFFTTLDFEWDYITGRRKFRWTLLLYSFSRLGALGTAICNIVGFNVTHEINCQQWVLWSLITAYTSVTCASALITLRVVAIWGRNYLVVGLTIGLWLTNLGFLLFGIVMVCLEDRSPWSPIAGRCILENTVHARDNVAMTVATDIAQLIIMLVGLLRSRNTKYGMFRHLYVQGLIWLVAVTIGELPAVIFISLNLNDPWNMMFQNLALFTMEIFATRMYRSLANYNMGFDKDSHGPESHDGGPWRVTV</sequence>
<name>A0AAD4L3H2_9AGAM</name>
<dbReference type="EMBL" id="JAKELL010000210">
    <property type="protein sequence ID" value="KAH8978712.1"/>
    <property type="molecule type" value="Genomic_DNA"/>
</dbReference>
<keyword evidence="1" id="KW-0812">Transmembrane</keyword>
<proteinExistence type="predicted"/>
<feature type="transmembrane region" description="Helical" evidence="1">
    <location>
        <begin position="53"/>
        <end position="73"/>
    </location>
</feature>
<organism evidence="2 3">
    <name type="scientific">Lactarius akahatsu</name>
    <dbReference type="NCBI Taxonomy" id="416441"/>
    <lineage>
        <taxon>Eukaryota</taxon>
        <taxon>Fungi</taxon>
        <taxon>Dikarya</taxon>
        <taxon>Basidiomycota</taxon>
        <taxon>Agaricomycotina</taxon>
        <taxon>Agaricomycetes</taxon>
        <taxon>Russulales</taxon>
        <taxon>Russulaceae</taxon>
        <taxon>Lactarius</taxon>
    </lineage>
</organism>
<evidence type="ECO:0000256" key="1">
    <source>
        <dbReference type="SAM" id="Phobius"/>
    </source>
</evidence>
<feature type="transmembrane region" description="Helical" evidence="1">
    <location>
        <begin position="116"/>
        <end position="140"/>
    </location>
</feature>